<dbReference type="SMART" id="SM00347">
    <property type="entry name" value="HTH_MARR"/>
    <property type="match status" value="1"/>
</dbReference>
<dbReference type="KEGG" id="mhor:MSHOH_2363"/>
<dbReference type="PANTHER" id="PTHR33164:SF43">
    <property type="entry name" value="HTH-TYPE TRANSCRIPTIONAL REPRESSOR YETL"/>
    <property type="match status" value="1"/>
</dbReference>
<dbReference type="InterPro" id="IPR036388">
    <property type="entry name" value="WH-like_DNA-bd_sf"/>
</dbReference>
<dbReference type="PATRIC" id="fig|1434110.4.peg.3034"/>
<dbReference type="Proteomes" id="UP000033101">
    <property type="component" value="Chromosome"/>
</dbReference>
<dbReference type="InterPro" id="IPR036390">
    <property type="entry name" value="WH_DNA-bd_sf"/>
</dbReference>
<dbReference type="Gene3D" id="1.10.10.10">
    <property type="entry name" value="Winged helix-like DNA-binding domain superfamily/Winged helix DNA-binding domain"/>
    <property type="match status" value="1"/>
</dbReference>
<dbReference type="InterPro" id="IPR000835">
    <property type="entry name" value="HTH_MarR-typ"/>
</dbReference>
<name>A0A0E3SDH2_9EURY</name>
<dbReference type="GO" id="GO:0003700">
    <property type="term" value="F:DNA-binding transcription factor activity"/>
    <property type="evidence" value="ECO:0007669"/>
    <property type="project" value="InterPro"/>
</dbReference>
<dbReference type="AlphaFoldDB" id="A0A0E3SDH2"/>
<sequence>MTAKKEHLFVVFENLIKIKSECSCEIFSECGVSDITVKQIGYLKAIDKHGEITFSRLAKITKNSKPTITETINKFVKMEYVYREKCSEDGRIFYIRLTEKGQRIARAEESALLRVIEKMANSLDEKEIETLIRILEKIK</sequence>
<dbReference type="PROSITE" id="PS50995">
    <property type="entry name" value="HTH_MARR_2"/>
    <property type="match status" value="1"/>
</dbReference>
<gene>
    <name evidence="2" type="ORF">MSHOH_2363</name>
</gene>
<dbReference type="GO" id="GO:0006950">
    <property type="term" value="P:response to stress"/>
    <property type="evidence" value="ECO:0007669"/>
    <property type="project" value="TreeGrafter"/>
</dbReference>
<dbReference type="STRING" id="1434110.MSHOH_2363"/>
<evidence type="ECO:0000259" key="1">
    <source>
        <dbReference type="PROSITE" id="PS50995"/>
    </source>
</evidence>
<dbReference type="EMBL" id="CP009516">
    <property type="protein sequence ID" value="AKB78846.1"/>
    <property type="molecule type" value="Genomic_DNA"/>
</dbReference>
<keyword evidence="3" id="KW-1185">Reference proteome</keyword>
<proteinExistence type="predicted"/>
<dbReference type="GeneID" id="24831636"/>
<organism evidence="2 3">
    <name type="scientific">Methanosarcina horonobensis HB-1 = JCM 15518</name>
    <dbReference type="NCBI Taxonomy" id="1434110"/>
    <lineage>
        <taxon>Archaea</taxon>
        <taxon>Methanobacteriati</taxon>
        <taxon>Methanobacteriota</taxon>
        <taxon>Stenosarchaea group</taxon>
        <taxon>Methanomicrobia</taxon>
        <taxon>Methanosarcinales</taxon>
        <taxon>Methanosarcinaceae</taxon>
        <taxon>Methanosarcina</taxon>
    </lineage>
</organism>
<dbReference type="InterPro" id="IPR039422">
    <property type="entry name" value="MarR/SlyA-like"/>
</dbReference>
<feature type="domain" description="HTH marR-type" evidence="1">
    <location>
        <begin position="1"/>
        <end position="139"/>
    </location>
</feature>
<protein>
    <submittedName>
        <fullName evidence="2">Transcriptional regulator, MarR family</fullName>
    </submittedName>
</protein>
<dbReference type="RefSeq" id="WP_048140098.1">
    <property type="nucleotide sequence ID" value="NZ_CP009516.1"/>
</dbReference>
<dbReference type="SUPFAM" id="SSF46785">
    <property type="entry name" value="Winged helix' DNA-binding domain"/>
    <property type="match status" value="1"/>
</dbReference>
<reference evidence="2 3" key="1">
    <citation type="submission" date="2014-07" db="EMBL/GenBank/DDBJ databases">
        <title>Methanogenic archaea and the global carbon cycle.</title>
        <authorList>
            <person name="Henriksen J.R."/>
            <person name="Luke J."/>
            <person name="Reinhart S."/>
            <person name="Benedict M.N."/>
            <person name="Youngblut N.D."/>
            <person name="Metcalf M.E."/>
            <person name="Whitaker R.J."/>
            <person name="Metcalf W.W."/>
        </authorList>
    </citation>
    <scope>NUCLEOTIDE SEQUENCE [LARGE SCALE GENOMIC DNA]</scope>
    <source>
        <strain evidence="2 3">HB-1</strain>
    </source>
</reference>
<dbReference type="HOGENOM" id="CLU_083287_11_3_2"/>
<dbReference type="Pfam" id="PF01047">
    <property type="entry name" value="MarR"/>
    <property type="match status" value="1"/>
</dbReference>
<accession>A0A0E3SDH2</accession>
<dbReference type="PANTHER" id="PTHR33164">
    <property type="entry name" value="TRANSCRIPTIONAL REGULATOR, MARR FAMILY"/>
    <property type="match status" value="1"/>
</dbReference>
<evidence type="ECO:0000313" key="3">
    <source>
        <dbReference type="Proteomes" id="UP000033101"/>
    </source>
</evidence>
<evidence type="ECO:0000313" key="2">
    <source>
        <dbReference type="EMBL" id="AKB78846.1"/>
    </source>
</evidence>
<dbReference type="PRINTS" id="PR00598">
    <property type="entry name" value="HTHMARR"/>
</dbReference>
<dbReference type="OrthoDB" id="106463at2157"/>